<keyword evidence="8 9" id="KW-0413">Isomerase</keyword>
<evidence type="ECO:0000256" key="1">
    <source>
        <dbReference type="ARBA" id="ARBA00001164"/>
    </source>
</evidence>
<evidence type="ECO:0000256" key="9">
    <source>
        <dbReference type="HAMAP-Rule" id="MF_00135"/>
    </source>
</evidence>
<evidence type="ECO:0000256" key="8">
    <source>
        <dbReference type="ARBA" id="ARBA00023235"/>
    </source>
</evidence>
<dbReference type="GO" id="GO:0004640">
    <property type="term" value="F:phosphoribosylanthranilate isomerase activity"/>
    <property type="evidence" value="ECO:0007669"/>
    <property type="project" value="UniProtKB-UniRule"/>
</dbReference>
<name>A0A011VRE6_RUMAL</name>
<dbReference type="Pfam" id="PF00697">
    <property type="entry name" value="PRAI"/>
    <property type="match status" value="1"/>
</dbReference>
<dbReference type="RefSeq" id="WP_037289806.1">
    <property type="nucleotide sequence ID" value="NZ_JEOB01000004.1"/>
</dbReference>
<dbReference type="AlphaFoldDB" id="A0A011VRE6"/>
<dbReference type="InterPro" id="IPR001240">
    <property type="entry name" value="PRAI_dom"/>
</dbReference>
<sequence length="203" mass="22102">MSVKIKICGLVSAEDAVNVSESGADMAGMVLFFPKSKRNVSISQAKEIMSALSDNVKKYAVTVSPDADQVREISEAGFDILQVHGKLSDEAYEASAIPIVKAFNVTDIDMLDKYSKLDKVCGYVFDAAEYGSGKCFDWKLLDDIPRDGKMFILAGGLDSENVFDAIRRVRPDCVDVSSGVEKDVGIGKDRNKILAFVKNARMA</sequence>
<comment type="catalytic activity">
    <reaction evidence="1 9">
        <text>N-(5-phospho-beta-D-ribosyl)anthranilate = 1-(2-carboxyphenylamino)-1-deoxy-D-ribulose 5-phosphate</text>
        <dbReference type="Rhea" id="RHEA:21540"/>
        <dbReference type="ChEBI" id="CHEBI:18277"/>
        <dbReference type="ChEBI" id="CHEBI:58613"/>
        <dbReference type="EC" id="5.3.1.24"/>
    </reaction>
</comment>
<proteinExistence type="inferred from homology"/>
<dbReference type="PANTHER" id="PTHR42894">
    <property type="entry name" value="N-(5'-PHOSPHORIBOSYL)ANTHRANILATE ISOMERASE"/>
    <property type="match status" value="1"/>
</dbReference>
<evidence type="ECO:0000313" key="11">
    <source>
        <dbReference type="EMBL" id="EXM37851.1"/>
    </source>
</evidence>
<dbReference type="EMBL" id="JEOB01000004">
    <property type="protein sequence ID" value="EXM37851.1"/>
    <property type="molecule type" value="Genomic_DNA"/>
</dbReference>
<dbReference type="EC" id="5.3.1.24" evidence="3 9"/>
<comment type="pathway">
    <text evidence="2 9">Amino-acid biosynthesis; L-tryptophan biosynthesis; L-tryptophan from chorismate: step 3/5.</text>
</comment>
<dbReference type="Gene3D" id="3.20.20.70">
    <property type="entry name" value="Aldolase class I"/>
    <property type="match status" value="1"/>
</dbReference>
<dbReference type="Proteomes" id="UP000021369">
    <property type="component" value="Unassembled WGS sequence"/>
</dbReference>
<evidence type="ECO:0000313" key="12">
    <source>
        <dbReference type="Proteomes" id="UP000021369"/>
    </source>
</evidence>
<organism evidence="11 12">
    <name type="scientific">Ruminococcus albus SY3</name>
    <dbReference type="NCBI Taxonomy" id="1341156"/>
    <lineage>
        <taxon>Bacteria</taxon>
        <taxon>Bacillati</taxon>
        <taxon>Bacillota</taxon>
        <taxon>Clostridia</taxon>
        <taxon>Eubacteriales</taxon>
        <taxon>Oscillospiraceae</taxon>
        <taxon>Ruminococcus</taxon>
    </lineage>
</organism>
<keyword evidence="12" id="KW-1185">Reference proteome</keyword>
<gene>
    <name evidence="9" type="primary">trpF</name>
    <name evidence="11" type="ORF">RASY3_16160</name>
</gene>
<dbReference type="GO" id="GO:0000162">
    <property type="term" value="P:L-tryptophan biosynthetic process"/>
    <property type="evidence" value="ECO:0007669"/>
    <property type="project" value="UniProtKB-UniRule"/>
</dbReference>
<evidence type="ECO:0000256" key="5">
    <source>
        <dbReference type="ARBA" id="ARBA00022605"/>
    </source>
</evidence>
<comment type="caution">
    <text evidence="11">The sequence shown here is derived from an EMBL/GenBank/DDBJ whole genome shotgun (WGS) entry which is preliminary data.</text>
</comment>
<evidence type="ECO:0000256" key="6">
    <source>
        <dbReference type="ARBA" id="ARBA00022822"/>
    </source>
</evidence>
<dbReference type="InterPro" id="IPR044643">
    <property type="entry name" value="TrpF_fam"/>
</dbReference>
<dbReference type="InterPro" id="IPR013785">
    <property type="entry name" value="Aldolase_TIM"/>
</dbReference>
<evidence type="ECO:0000256" key="4">
    <source>
        <dbReference type="ARBA" id="ARBA00022272"/>
    </source>
</evidence>
<dbReference type="InterPro" id="IPR011060">
    <property type="entry name" value="RibuloseP-bd_barrel"/>
</dbReference>
<evidence type="ECO:0000256" key="3">
    <source>
        <dbReference type="ARBA" id="ARBA00012572"/>
    </source>
</evidence>
<comment type="similarity">
    <text evidence="9">Belongs to the TrpF family.</text>
</comment>
<feature type="domain" description="N-(5'phosphoribosyl) anthranilate isomerase (PRAI)" evidence="10">
    <location>
        <begin position="5"/>
        <end position="199"/>
    </location>
</feature>
<keyword evidence="7 9" id="KW-0057">Aromatic amino acid biosynthesis</keyword>
<dbReference type="PANTHER" id="PTHR42894:SF1">
    <property type="entry name" value="N-(5'-PHOSPHORIBOSYL)ANTHRANILATE ISOMERASE"/>
    <property type="match status" value="1"/>
</dbReference>
<keyword evidence="5 9" id="KW-0028">Amino-acid biosynthesis</keyword>
<keyword evidence="6 9" id="KW-0822">Tryptophan biosynthesis</keyword>
<dbReference type="CDD" id="cd00405">
    <property type="entry name" value="PRAI"/>
    <property type="match status" value="1"/>
</dbReference>
<dbReference type="OrthoDB" id="9786954at2"/>
<evidence type="ECO:0000256" key="2">
    <source>
        <dbReference type="ARBA" id="ARBA00004664"/>
    </source>
</evidence>
<dbReference type="UniPathway" id="UPA00035">
    <property type="reaction ID" value="UER00042"/>
</dbReference>
<dbReference type="HAMAP" id="MF_00135">
    <property type="entry name" value="PRAI"/>
    <property type="match status" value="1"/>
</dbReference>
<reference evidence="11 12" key="1">
    <citation type="submission" date="2013-06" db="EMBL/GenBank/DDBJ databases">
        <title>Rumen cellulosomics: divergent fiber-degrading strategies revealed by comparative genome-wide analysis of six Ruminococcal strains.</title>
        <authorList>
            <person name="Dassa B."/>
            <person name="Borovok I."/>
            <person name="Lamed R."/>
            <person name="Flint H."/>
            <person name="Yeoman C.J."/>
            <person name="White B."/>
            <person name="Bayer E.A."/>
        </authorList>
    </citation>
    <scope>NUCLEOTIDE SEQUENCE [LARGE SCALE GENOMIC DNA]</scope>
    <source>
        <strain evidence="11 12">SY3</strain>
    </source>
</reference>
<dbReference type="SUPFAM" id="SSF51366">
    <property type="entry name" value="Ribulose-phoshate binding barrel"/>
    <property type="match status" value="1"/>
</dbReference>
<protein>
    <recommendedName>
        <fullName evidence="4 9">N-(5'-phosphoribosyl)anthranilate isomerase</fullName>
        <shortName evidence="9">PRAI</shortName>
        <ecNumber evidence="3 9">5.3.1.24</ecNumber>
    </recommendedName>
</protein>
<evidence type="ECO:0000256" key="7">
    <source>
        <dbReference type="ARBA" id="ARBA00023141"/>
    </source>
</evidence>
<accession>A0A011VRE6</accession>
<evidence type="ECO:0000259" key="10">
    <source>
        <dbReference type="Pfam" id="PF00697"/>
    </source>
</evidence>
<dbReference type="PATRIC" id="fig|1341156.4.peg.2831"/>